<protein>
    <submittedName>
        <fullName evidence="1">Uncharacterized protein</fullName>
    </submittedName>
</protein>
<organism evidence="1 2">
    <name type="scientific">Caballeronia sordidicola</name>
    <name type="common">Burkholderia sordidicola</name>
    <dbReference type="NCBI Taxonomy" id="196367"/>
    <lineage>
        <taxon>Bacteria</taxon>
        <taxon>Pseudomonadati</taxon>
        <taxon>Pseudomonadota</taxon>
        <taxon>Betaproteobacteria</taxon>
        <taxon>Burkholderiales</taxon>
        <taxon>Burkholderiaceae</taxon>
        <taxon>Caballeronia</taxon>
    </lineage>
</organism>
<dbReference type="Proteomes" id="UP000195221">
    <property type="component" value="Unassembled WGS sequence"/>
</dbReference>
<reference evidence="1 2" key="1">
    <citation type="submission" date="2017-03" db="EMBL/GenBank/DDBJ databases">
        <title>Genome analysis of strain PAMC 26577.</title>
        <authorList>
            <person name="Oh H.-M."/>
            <person name="Yang J.-A."/>
        </authorList>
    </citation>
    <scope>NUCLEOTIDE SEQUENCE [LARGE SCALE GENOMIC DNA]</scope>
    <source>
        <strain evidence="1 2">PAMC 26577</strain>
    </source>
</reference>
<name>A0A242MIH0_CABSO</name>
<accession>A0A242MIH0</accession>
<evidence type="ECO:0000313" key="2">
    <source>
        <dbReference type="Proteomes" id="UP000195221"/>
    </source>
</evidence>
<evidence type="ECO:0000313" key="1">
    <source>
        <dbReference type="EMBL" id="OTP71109.1"/>
    </source>
</evidence>
<comment type="caution">
    <text evidence="1">The sequence shown here is derived from an EMBL/GenBank/DDBJ whole genome shotgun (WGS) entry which is preliminary data.</text>
</comment>
<dbReference type="AlphaFoldDB" id="A0A242MIH0"/>
<proteinExistence type="predicted"/>
<dbReference type="EMBL" id="NBTZ01000102">
    <property type="protein sequence ID" value="OTP71109.1"/>
    <property type="molecule type" value="Genomic_DNA"/>
</dbReference>
<sequence length="51" mass="6273">MHDNDRDQRKDYNYNDYSQQTRVLAWLRGFNTLFGWRHKDLGNISKILRTD</sequence>
<gene>
    <name evidence="1" type="ORF">PAMC26577_24570</name>
</gene>